<reference evidence="2" key="1">
    <citation type="journal article" date="2013" name="Nature">
        <title>Draft genome of the wheat A-genome progenitor Triticum urartu.</title>
        <authorList>
            <person name="Ling H.Q."/>
            <person name="Zhao S."/>
            <person name="Liu D."/>
            <person name="Wang J."/>
            <person name="Sun H."/>
            <person name="Zhang C."/>
            <person name="Fan H."/>
            <person name="Li D."/>
            <person name="Dong L."/>
            <person name="Tao Y."/>
            <person name="Gao C."/>
            <person name="Wu H."/>
            <person name="Li Y."/>
            <person name="Cui Y."/>
            <person name="Guo X."/>
            <person name="Zheng S."/>
            <person name="Wang B."/>
            <person name="Yu K."/>
            <person name="Liang Q."/>
            <person name="Yang W."/>
            <person name="Lou X."/>
            <person name="Chen J."/>
            <person name="Feng M."/>
            <person name="Jian J."/>
            <person name="Zhang X."/>
            <person name="Luo G."/>
            <person name="Jiang Y."/>
            <person name="Liu J."/>
            <person name="Wang Z."/>
            <person name="Sha Y."/>
            <person name="Zhang B."/>
            <person name="Wu H."/>
            <person name="Tang D."/>
            <person name="Shen Q."/>
            <person name="Xue P."/>
            <person name="Zou S."/>
            <person name="Wang X."/>
            <person name="Liu X."/>
            <person name="Wang F."/>
            <person name="Yang Y."/>
            <person name="An X."/>
            <person name="Dong Z."/>
            <person name="Zhang K."/>
            <person name="Zhang X."/>
            <person name="Luo M.C."/>
            <person name="Dvorak J."/>
            <person name="Tong Y."/>
            <person name="Wang J."/>
            <person name="Yang H."/>
            <person name="Li Z."/>
            <person name="Wang D."/>
            <person name="Zhang A."/>
            <person name="Wang J."/>
        </authorList>
    </citation>
    <scope>NUCLEOTIDE SEQUENCE</scope>
    <source>
        <strain evidence="2">cv. G1812</strain>
    </source>
</reference>
<protein>
    <recommendedName>
        <fullName evidence="3">F-box associated domain-containing protein</fullName>
    </recommendedName>
</protein>
<dbReference type="Proteomes" id="UP000015106">
    <property type="component" value="Chromosome 7"/>
</dbReference>
<dbReference type="EnsemblPlants" id="TuG1812G0700005418.01.T01">
    <property type="protein sequence ID" value="TuG1812G0700005418.01.T01.cds384359"/>
    <property type="gene ID" value="TuG1812G0700005418.01"/>
</dbReference>
<evidence type="ECO:0000313" key="1">
    <source>
        <dbReference type="EnsemblPlants" id="TuG1812G0700005418.01.T01.cds384359"/>
    </source>
</evidence>
<evidence type="ECO:0008006" key="3">
    <source>
        <dbReference type="Google" id="ProtNLM"/>
    </source>
</evidence>
<name>A0A8R7VBI3_TRIUA</name>
<reference evidence="1" key="2">
    <citation type="submission" date="2018-03" db="EMBL/GenBank/DDBJ databases">
        <title>The Triticum urartu genome reveals the dynamic nature of wheat genome evolution.</title>
        <authorList>
            <person name="Ling H."/>
            <person name="Ma B."/>
            <person name="Shi X."/>
            <person name="Liu H."/>
            <person name="Dong L."/>
            <person name="Sun H."/>
            <person name="Cao Y."/>
            <person name="Gao Q."/>
            <person name="Zheng S."/>
            <person name="Li Y."/>
            <person name="Yu Y."/>
            <person name="Du H."/>
            <person name="Qi M."/>
            <person name="Li Y."/>
            <person name="Yu H."/>
            <person name="Cui Y."/>
            <person name="Wang N."/>
            <person name="Chen C."/>
            <person name="Wu H."/>
            <person name="Zhao Y."/>
            <person name="Zhang J."/>
            <person name="Li Y."/>
            <person name="Zhou W."/>
            <person name="Zhang B."/>
            <person name="Hu W."/>
            <person name="Eijk M."/>
            <person name="Tang J."/>
            <person name="Witsenboer H."/>
            <person name="Zhao S."/>
            <person name="Li Z."/>
            <person name="Zhang A."/>
            <person name="Wang D."/>
            <person name="Liang C."/>
        </authorList>
    </citation>
    <scope>NUCLEOTIDE SEQUENCE [LARGE SCALE GENOMIC DNA]</scope>
    <source>
        <strain evidence="1">cv. G1812</strain>
    </source>
</reference>
<dbReference type="Gramene" id="TuG1812G0700005418.01.T01">
    <property type="protein sequence ID" value="TuG1812G0700005418.01.T01.cds384359"/>
    <property type="gene ID" value="TuG1812G0700005418.01"/>
</dbReference>
<dbReference type="AlphaFoldDB" id="A0A8R7VBI3"/>
<keyword evidence="2" id="KW-1185">Reference proteome</keyword>
<accession>A0A8R7VBI3</accession>
<organism evidence="1 2">
    <name type="scientific">Triticum urartu</name>
    <name type="common">Red wild einkorn</name>
    <name type="synonym">Crithodium urartu</name>
    <dbReference type="NCBI Taxonomy" id="4572"/>
    <lineage>
        <taxon>Eukaryota</taxon>
        <taxon>Viridiplantae</taxon>
        <taxon>Streptophyta</taxon>
        <taxon>Embryophyta</taxon>
        <taxon>Tracheophyta</taxon>
        <taxon>Spermatophyta</taxon>
        <taxon>Magnoliopsida</taxon>
        <taxon>Liliopsida</taxon>
        <taxon>Poales</taxon>
        <taxon>Poaceae</taxon>
        <taxon>BOP clade</taxon>
        <taxon>Pooideae</taxon>
        <taxon>Triticodae</taxon>
        <taxon>Triticeae</taxon>
        <taxon>Triticinae</taxon>
        <taxon>Triticum</taxon>
    </lineage>
</organism>
<sequence length="216" mass="24899">MIPRYMSSQWETTIAGTSDCRRHHRLRYNRRCSTSSMDIIHQSTTMATSIGSPGCPRVEVVAFDTATESSWLMHNVTNSHNLDKLFDLEGKLALSSHDCHLTYMDVWVMEDYAAEIWGLKYRIDVSSIQASPPLNLASLNKENKRKKKMGTYVAPTMRFLSGLVMVNELELMARFSDKHLLRCNIDRKWLGMENIEGQYHMELTPHRFKQSILSIP</sequence>
<reference evidence="1" key="3">
    <citation type="submission" date="2022-06" db="UniProtKB">
        <authorList>
            <consortium name="EnsemblPlants"/>
        </authorList>
    </citation>
    <scope>IDENTIFICATION</scope>
</reference>
<evidence type="ECO:0000313" key="2">
    <source>
        <dbReference type="Proteomes" id="UP000015106"/>
    </source>
</evidence>
<proteinExistence type="predicted"/>